<keyword evidence="6 7" id="KW-0503">Monooxygenase</keyword>
<dbReference type="Proteomes" id="UP000199013">
    <property type="component" value="Unassembled WGS sequence"/>
</dbReference>
<dbReference type="InterPro" id="IPR002397">
    <property type="entry name" value="Cyt_P450_B"/>
</dbReference>
<name>A0A1C3NUH7_9ACTN</name>
<dbReference type="PANTHER" id="PTHR46696:SF4">
    <property type="entry name" value="BIOTIN BIOSYNTHESIS CYTOCHROME P450"/>
    <property type="match status" value="1"/>
</dbReference>
<comment type="similarity">
    <text evidence="1 7">Belongs to the cytochrome P450 family.</text>
</comment>
<dbReference type="GO" id="GO:0006707">
    <property type="term" value="P:cholesterol catabolic process"/>
    <property type="evidence" value="ECO:0007669"/>
    <property type="project" value="TreeGrafter"/>
</dbReference>
<dbReference type="GO" id="GO:0020037">
    <property type="term" value="F:heme binding"/>
    <property type="evidence" value="ECO:0007669"/>
    <property type="project" value="InterPro"/>
</dbReference>
<dbReference type="InterPro" id="IPR036396">
    <property type="entry name" value="Cyt_P450_sf"/>
</dbReference>
<evidence type="ECO:0000256" key="6">
    <source>
        <dbReference type="ARBA" id="ARBA00023033"/>
    </source>
</evidence>
<organism evidence="8 9">
    <name type="scientific">Candidatus Protofrankia californiensis</name>
    <dbReference type="NCBI Taxonomy" id="1839754"/>
    <lineage>
        <taxon>Bacteria</taxon>
        <taxon>Bacillati</taxon>
        <taxon>Actinomycetota</taxon>
        <taxon>Actinomycetes</taxon>
        <taxon>Frankiales</taxon>
        <taxon>Frankiaceae</taxon>
        <taxon>Protofrankia</taxon>
    </lineage>
</organism>
<protein>
    <submittedName>
        <fullName evidence="8">Putative cytochrome P450 140</fullName>
        <ecNumber evidence="8">1.14.-.-</ecNumber>
    </submittedName>
</protein>
<evidence type="ECO:0000256" key="3">
    <source>
        <dbReference type="ARBA" id="ARBA00022723"/>
    </source>
</evidence>
<dbReference type="GO" id="GO:0005506">
    <property type="term" value="F:iron ion binding"/>
    <property type="evidence" value="ECO:0007669"/>
    <property type="project" value="InterPro"/>
</dbReference>
<evidence type="ECO:0000256" key="1">
    <source>
        <dbReference type="ARBA" id="ARBA00010617"/>
    </source>
</evidence>
<dbReference type="CDD" id="cd20625">
    <property type="entry name" value="CYP164-like"/>
    <property type="match status" value="1"/>
</dbReference>
<proteinExistence type="inferred from homology"/>
<dbReference type="Pfam" id="PF00067">
    <property type="entry name" value="p450"/>
    <property type="match status" value="1"/>
</dbReference>
<dbReference type="EMBL" id="FLUV01000348">
    <property type="protein sequence ID" value="SBW18920.1"/>
    <property type="molecule type" value="Genomic_DNA"/>
</dbReference>
<keyword evidence="4 7" id="KW-0560">Oxidoreductase</keyword>
<keyword evidence="9" id="KW-1185">Reference proteome</keyword>
<dbReference type="GO" id="GO:0008395">
    <property type="term" value="F:steroid hydroxylase activity"/>
    <property type="evidence" value="ECO:0007669"/>
    <property type="project" value="TreeGrafter"/>
</dbReference>
<evidence type="ECO:0000256" key="4">
    <source>
        <dbReference type="ARBA" id="ARBA00023002"/>
    </source>
</evidence>
<dbReference type="PROSITE" id="PS00086">
    <property type="entry name" value="CYTOCHROME_P450"/>
    <property type="match status" value="1"/>
</dbReference>
<keyword evidence="2 7" id="KW-0349">Heme</keyword>
<dbReference type="GO" id="GO:0036199">
    <property type="term" value="F:cholest-4-en-3-one 26-monooxygenase activity"/>
    <property type="evidence" value="ECO:0007669"/>
    <property type="project" value="TreeGrafter"/>
</dbReference>
<dbReference type="PRINTS" id="PR00359">
    <property type="entry name" value="BP450"/>
</dbReference>
<dbReference type="Gene3D" id="1.10.630.10">
    <property type="entry name" value="Cytochrome P450"/>
    <property type="match status" value="1"/>
</dbReference>
<reference evidence="9" key="1">
    <citation type="submission" date="2016-02" db="EMBL/GenBank/DDBJ databases">
        <authorList>
            <person name="Wibberg D."/>
        </authorList>
    </citation>
    <scope>NUCLEOTIDE SEQUENCE [LARGE SCALE GENOMIC DNA]</scope>
</reference>
<accession>A0A1C3NUH7</accession>
<dbReference type="InterPro" id="IPR001128">
    <property type="entry name" value="Cyt_P450"/>
</dbReference>
<dbReference type="FunFam" id="1.10.630.10:FF:000018">
    <property type="entry name" value="Cytochrome P450 monooxygenase"/>
    <property type="match status" value="1"/>
</dbReference>
<gene>
    <name evidence="8" type="primary">cyp140</name>
    <name evidence="8" type="ORF">FDG2_0882</name>
</gene>
<sequence length="302" mass="33781">MIYRVRQIAIGNLRGRIEETADELLEKMAGQERVDLVDHYASLLPVTVIAEILGVPVDMRTQFLAWGTAAAPTLDIGLPDRTYKHAENALREINSWLRDHFRRLRNNPGEDLLSRLVLLVDQGERLSETELTATAQLLLAAGFETTVNLLGNGTALLLAHPEQRMLLRDDPALWPNAVEEILRYESPVQSTARFARQDTEICGFPIRAGQLVTALLGGANRDPDVFTDPGRFDIRRPNAREHLAFSGGIHYCLGAALARLEGEIGLRRLFERYPDLMPAGEPRRRPTRVLRGYEAFPMALGS</sequence>
<dbReference type="AlphaFoldDB" id="A0A1C3NUH7"/>
<dbReference type="InterPro" id="IPR017972">
    <property type="entry name" value="Cyt_P450_CS"/>
</dbReference>
<evidence type="ECO:0000256" key="2">
    <source>
        <dbReference type="ARBA" id="ARBA00022617"/>
    </source>
</evidence>
<dbReference type="EC" id="1.14.-.-" evidence="8"/>
<evidence type="ECO:0000313" key="9">
    <source>
        <dbReference type="Proteomes" id="UP000199013"/>
    </source>
</evidence>
<evidence type="ECO:0000313" key="8">
    <source>
        <dbReference type="EMBL" id="SBW18920.1"/>
    </source>
</evidence>
<keyword evidence="3 7" id="KW-0479">Metal-binding</keyword>
<evidence type="ECO:0000256" key="5">
    <source>
        <dbReference type="ARBA" id="ARBA00023004"/>
    </source>
</evidence>
<keyword evidence="5 7" id="KW-0408">Iron</keyword>
<evidence type="ECO:0000256" key="7">
    <source>
        <dbReference type="RuleBase" id="RU000461"/>
    </source>
</evidence>
<dbReference type="SUPFAM" id="SSF48264">
    <property type="entry name" value="Cytochrome P450"/>
    <property type="match status" value="1"/>
</dbReference>
<dbReference type="PANTHER" id="PTHR46696">
    <property type="entry name" value="P450, PUTATIVE (EUROFUNG)-RELATED"/>
    <property type="match status" value="1"/>
</dbReference>